<comment type="caution">
    <text evidence="8">The sequence shown here is derived from an EMBL/GenBank/DDBJ whole genome shotgun (WGS) entry which is preliminary data.</text>
</comment>
<evidence type="ECO:0000256" key="5">
    <source>
        <dbReference type="ARBA" id="ARBA00023004"/>
    </source>
</evidence>
<dbReference type="PRINTS" id="PR00090">
    <property type="entry name" value="RNGDIOXGNASE"/>
</dbReference>
<dbReference type="Gene3D" id="2.102.10.10">
    <property type="entry name" value="Rieske [2Fe-2S] iron-sulphur domain"/>
    <property type="match status" value="1"/>
</dbReference>
<keyword evidence="9" id="KW-1185">Reference proteome</keyword>
<dbReference type="PROSITE" id="PS51296">
    <property type="entry name" value="RIESKE"/>
    <property type="match status" value="1"/>
</dbReference>
<dbReference type="Proteomes" id="UP000646745">
    <property type="component" value="Unassembled WGS sequence"/>
</dbReference>
<feature type="domain" description="Rieske" evidence="7">
    <location>
        <begin position="62"/>
        <end position="169"/>
    </location>
</feature>
<dbReference type="CDD" id="cd08884">
    <property type="entry name" value="RHO_alpha_C_GbcA-like"/>
    <property type="match status" value="1"/>
</dbReference>
<dbReference type="SUPFAM" id="SSF55961">
    <property type="entry name" value="Bet v1-like"/>
    <property type="match status" value="1"/>
</dbReference>
<keyword evidence="2" id="KW-0001">2Fe-2S</keyword>
<evidence type="ECO:0000256" key="4">
    <source>
        <dbReference type="ARBA" id="ARBA00023002"/>
    </source>
</evidence>
<dbReference type="InterPro" id="IPR001663">
    <property type="entry name" value="Rng_hydr_dOase-A"/>
</dbReference>
<dbReference type="PANTHER" id="PTHR43756">
    <property type="entry name" value="CHOLINE MONOOXYGENASE, CHLOROPLASTIC"/>
    <property type="match status" value="1"/>
</dbReference>
<evidence type="ECO:0000256" key="1">
    <source>
        <dbReference type="ARBA" id="ARBA00001962"/>
    </source>
</evidence>
<dbReference type="InterPro" id="IPR015879">
    <property type="entry name" value="Ring_hydroxy_dOase_asu_C_dom"/>
</dbReference>
<dbReference type="Gene3D" id="3.90.380.10">
    <property type="entry name" value="Naphthalene 1,2-dioxygenase Alpha Subunit, Chain A, domain 1"/>
    <property type="match status" value="1"/>
</dbReference>
<organism evidence="8 9">
    <name type="scientific">Salinicola rhizosphaerae</name>
    <dbReference type="NCBI Taxonomy" id="1443141"/>
    <lineage>
        <taxon>Bacteria</taxon>
        <taxon>Pseudomonadati</taxon>
        <taxon>Pseudomonadota</taxon>
        <taxon>Gammaproteobacteria</taxon>
        <taxon>Oceanospirillales</taxon>
        <taxon>Halomonadaceae</taxon>
        <taxon>Salinicola</taxon>
    </lineage>
</organism>
<dbReference type="EMBL" id="BMZI01000005">
    <property type="protein sequence ID" value="GHB23946.1"/>
    <property type="molecule type" value="Genomic_DNA"/>
</dbReference>
<evidence type="ECO:0000259" key="7">
    <source>
        <dbReference type="PROSITE" id="PS51296"/>
    </source>
</evidence>
<dbReference type="SUPFAM" id="SSF50022">
    <property type="entry name" value="ISP domain"/>
    <property type="match status" value="1"/>
</dbReference>
<sequence length="435" mass="49083">MSPLYRDYPAPDNPGGDALEATRIAVAAMLDHREPAFSLPQPFYNDPRLFQLDMQDLFEKQWLFAGMSCEIPAKGNFFKVEIGDNSIIVVRGAENRIHAFHNVCRHRGSRLCLKDKGKVAKLVCPYHQWTYELDGRLLFAGSDMGTDFDMSAYGLKPVAVKSAGGFVFINLADDPEPIDDFLVSLEHYLAPYEMDNVKVAVESNIVERANWKLVIENNRECYHCNGAHPELLNSLIEFDDTDDPRSTGEYRDLVARKQADWTACEVPWQLARFGKRNRLTRTPLIDGIVSMTMDGKPGCNKLMGSIPNADMGSLRILHLPNSWNHFMGDHAVVFRVLPLGPQETLVTTKWLVHKDAVEGVDYDPARLRQVWDATNDQDRRLAEENQLGINSKAYQPGPYSKTYEFGVIDFIDWYSETLRANLGVDVPAPLQVASS</sequence>
<accession>A0ABQ3E269</accession>
<keyword evidence="5" id="KW-0408">Iron</keyword>
<dbReference type="RefSeq" id="WP_189444921.1">
    <property type="nucleotide sequence ID" value="NZ_BMZI01000005.1"/>
</dbReference>
<evidence type="ECO:0000256" key="3">
    <source>
        <dbReference type="ARBA" id="ARBA00022723"/>
    </source>
</evidence>
<dbReference type="Pfam" id="PF00355">
    <property type="entry name" value="Rieske"/>
    <property type="match status" value="1"/>
</dbReference>
<evidence type="ECO:0000256" key="2">
    <source>
        <dbReference type="ARBA" id="ARBA00022714"/>
    </source>
</evidence>
<name>A0ABQ3E269_9GAMM</name>
<evidence type="ECO:0000313" key="9">
    <source>
        <dbReference type="Proteomes" id="UP000646745"/>
    </source>
</evidence>
<proteinExistence type="predicted"/>
<comment type="cofactor">
    <cofactor evidence="1">
        <name>Fe cation</name>
        <dbReference type="ChEBI" id="CHEBI:24875"/>
    </cofactor>
</comment>
<dbReference type="InterPro" id="IPR017941">
    <property type="entry name" value="Rieske_2Fe-2S"/>
</dbReference>
<dbReference type="InterPro" id="IPR036922">
    <property type="entry name" value="Rieske_2Fe-2S_sf"/>
</dbReference>
<keyword evidence="4" id="KW-0560">Oxidoreductase</keyword>
<gene>
    <name evidence="8" type="primary">gbcA</name>
    <name evidence="8" type="ORF">GCM10009038_23670</name>
</gene>
<dbReference type="CDD" id="cd03469">
    <property type="entry name" value="Rieske_RO_Alpha_N"/>
    <property type="match status" value="1"/>
</dbReference>
<dbReference type="PANTHER" id="PTHR43756:SF5">
    <property type="entry name" value="CHOLINE MONOOXYGENASE, CHLOROPLASTIC"/>
    <property type="match status" value="1"/>
</dbReference>
<keyword evidence="6" id="KW-0411">Iron-sulfur</keyword>
<keyword evidence="3" id="KW-0479">Metal-binding</keyword>
<dbReference type="Pfam" id="PF00848">
    <property type="entry name" value="Ring_hydroxyl_A"/>
    <property type="match status" value="1"/>
</dbReference>
<evidence type="ECO:0000313" key="8">
    <source>
        <dbReference type="EMBL" id="GHB23946.1"/>
    </source>
</evidence>
<evidence type="ECO:0000256" key="6">
    <source>
        <dbReference type="ARBA" id="ARBA00023014"/>
    </source>
</evidence>
<reference evidence="9" key="1">
    <citation type="journal article" date="2019" name="Int. J. Syst. Evol. Microbiol.">
        <title>The Global Catalogue of Microorganisms (GCM) 10K type strain sequencing project: providing services to taxonomists for standard genome sequencing and annotation.</title>
        <authorList>
            <consortium name="The Broad Institute Genomics Platform"/>
            <consortium name="The Broad Institute Genome Sequencing Center for Infectious Disease"/>
            <person name="Wu L."/>
            <person name="Ma J."/>
        </authorList>
    </citation>
    <scope>NUCLEOTIDE SEQUENCE [LARGE SCALE GENOMIC DNA]</scope>
    <source>
        <strain evidence="9">KCTC 32998</strain>
    </source>
</reference>
<protein>
    <submittedName>
        <fullName evidence="8">Protein GbcA</fullName>
    </submittedName>
</protein>